<dbReference type="OrthoDB" id="3267490at2759"/>
<dbReference type="EMBL" id="KN837142">
    <property type="protein sequence ID" value="KIJ40719.1"/>
    <property type="molecule type" value="Genomic_DNA"/>
</dbReference>
<evidence type="ECO:0000313" key="2">
    <source>
        <dbReference type="Proteomes" id="UP000054279"/>
    </source>
</evidence>
<name>A0A0C9V0W5_SPHS4</name>
<accession>A0A0C9V0W5</accession>
<gene>
    <name evidence="1" type="ORF">M422DRAFT_256415</name>
</gene>
<dbReference type="AlphaFoldDB" id="A0A0C9V0W5"/>
<evidence type="ECO:0000313" key="1">
    <source>
        <dbReference type="EMBL" id="KIJ40719.1"/>
    </source>
</evidence>
<reference evidence="1 2" key="1">
    <citation type="submission" date="2014-06" db="EMBL/GenBank/DDBJ databases">
        <title>Evolutionary Origins and Diversification of the Mycorrhizal Mutualists.</title>
        <authorList>
            <consortium name="DOE Joint Genome Institute"/>
            <consortium name="Mycorrhizal Genomics Consortium"/>
            <person name="Kohler A."/>
            <person name="Kuo A."/>
            <person name="Nagy L.G."/>
            <person name="Floudas D."/>
            <person name="Copeland A."/>
            <person name="Barry K.W."/>
            <person name="Cichocki N."/>
            <person name="Veneault-Fourrey C."/>
            <person name="LaButti K."/>
            <person name="Lindquist E.A."/>
            <person name="Lipzen A."/>
            <person name="Lundell T."/>
            <person name="Morin E."/>
            <person name="Murat C."/>
            <person name="Riley R."/>
            <person name="Ohm R."/>
            <person name="Sun H."/>
            <person name="Tunlid A."/>
            <person name="Henrissat B."/>
            <person name="Grigoriev I.V."/>
            <person name="Hibbett D.S."/>
            <person name="Martin F."/>
        </authorList>
    </citation>
    <scope>NUCLEOTIDE SEQUENCE [LARGE SCALE GENOMIC DNA]</scope>
    <source>
        <strain evidence="1 2">SS14</strain>
    </source>
</reference>
<organism evidence="1 2">
    <name type="scientific">Sphaerobolus stellatus (strain SS14)</name>
    <dbReference type="NCBI Taxonomy" id="990650"/>
    <lineage>
        <taxon>Eukaryota</taxon>
        <taxon>Fungi</taxon>
        <taxon>Dikarya</taxon>
        <taxon>Basidiomycota</taxon>
        <taxon>Agaricomycotina</taxon>
        <taxon>Agaricomycetes</taxon>
        <taxon>Phallomycetidae</taxon>
        <taxon>Geastrales</taxon>
        <taxon>Sphaerobolaceae</taxon>
        <taxon>Sphaerobolus</taxon>
    </lineage>
</organism>
<sequence>MHMLKRELRQTLDKSWSRKSRFKQVCASTFLLPSTLFDMKGAKRYNDLSPIAKVLPNITFLHISSYIFHNQALNSLRGYFPKLKKIQFSQCNVDEIDDPFELHASLKLEEHAATFDVIQPGRHRAAFKREFVPSAFDASSISQLFEERNRKLEACNLIVEETRKKLDEIWALKKTLEDEYLKATSLRAPIRRLPDEILRQILINAIPPILKWREPLNLVVVFMESPPRRDQVAVLYRE</sequence>
<proteinExistence type="predicted"/>
<keyword evidence="2" id="KW-1185">Reference proteome</keyword>
<protein>
    <submittedName>
        <fullName evidence="1">Uncharacterized protein</fullName>
    </submittedName>
</protein>
<dbReference type="Proteomes" id="UP000054279">
    <property type="component" value="Unassembled WGS sequence"/>
</dbReference>
<dbReference type="HOGENOM" id="CLU_1166490_0_0_1"/>